<accession>A0A0D1UT48</accession>
<proteinExistence type="predicted"/>
<evidence type="ECO:0000313" key="3">
    <source>
        <dbReference type="Proteomes" id="UP000037269"/>
    </source>
</evidence>
<protein>
    <submittedName>
        <fullName evidence="1">Uncharacterized protein</fullName>
    </submittedName>
</protein>
<dbReference type="EMBL" id="FNED01000007">
    <property type="protein sequence ID" value="SDI72433.1"/>
    <property type="molecule type" value="Genomic_DNA"/>
</dbReference>
<dbReference type="RefSeq" id="WP_043068850.1">
    <property type="nucleotide sequence ID" value="NZ_BJOA01000361.1"/>
</dbReference>
<name>A0A0D1UT48_ANEMI</name>
<keyword evidence="3" id="KW-1185">Reference proteome</keyword>
<dbReference type="Proteomes" id="UP000182836">
    <property type="component" value="Unassembled WGS sequence"/>
</dbReference>
<evidence type="ECO:0000313" key="2">
    <source>
        <dbReference type="EMBL" id="SDI72433.1"/>
    </source>
</evidence>
<reference evidence="1 3" key="1">
    <citation type="submission" date="2015-07" db="EMBL/GenBank/DDBJ databases">
        <title>Fjat-14205 dsm 2895.</title>
        <authorList>
            <person name="Liu B."/>
            <person name="Wang J."/>
            <person name="Zhu Y."/>
            <person name="Liu G."/>
            <person name="Chen Q."/>
            <person name="Chen Z."/>
            <person name="Lan J."/>
            <person name="Che J."/>
            <person name="Ge C."/>
            <person name="Shi H."/>
            <person name="Pan Z."/>
            <person name="Liu X."/>
        </authorList>
    </citation>
    <scope>NUCLEOTIDE SEQUENCE [LARGE SCALE GENOMIC DNA]</scope>
    <source>
        <strain evidence="1 3">DSM 2895</strain>
    </source>
</reference>
<gene>
    <name evidence="1" type="ORF">AF333_12165</name>
    <name evidence="2" type="ORF">SAMN04487909_1072</name>
</gene>
<dbReference type="PATRIC" id="fig|47500.8.peg.4497"/>
<organism evidence="1 3">
    <name type="scientific">Aneurinibacillus migulanus</name>
    <name type="common">Bacillus migulanus</name>
    <dbReference type="NCBI Taxonomy" id="47500"/>
    <lineage>
        <taxon>Bacteria</taxon>
        <taxon>Bacillati</taxon>
        <taxon>Bacillota</taxon>
        <taxon>Bacilli</taxon>
        <taxon>Bacillales</taxon>
        <taxon>Paenibacillaceae</taxon>
        <taxon>Aneurinibacillus group</taxon>
        <taxon>Aneurinibacillus</taxon>
    </lineage>
</organism>
<dbReference type="OrthoDB" id="2680096at2"/>
<dbReference type="GeneID" id="42305931"/>
<dbReference type="AlphaFoldDB" id="A0A0D1UT48"/>
<dbReference type="Proteomes" id="UP000037269">
    <property type="component" value="Unassembled WGS sequence"/>
</dbReference>
<evidence type="ECO:0000313" key="1">
    <source>
        <dbReference type="EMBL" id="KON96125.1"/>
    </source>
</evidence>
<reference evidence="2 4" key="2">
    <citation type="submission" date="2016-10" db="EMBL/GenBank/DDBJ databases">
        <authorList>
            <person name="de Groot N.N."/>
        </authorList>
    </citation>
    <scope>NUCLEOTIDE SEQUENCE [LARGE SCALE GENOMIC DNA]</scope>
    <source>
        <strain evidence="2 4">DSM 2895</strain>
    </source>
</reference>
<sequence>MNVVQVRKPETKGILQALLFISILWSVIALVPKVADIMVTPSIEKSAEKKHSNVFEARINAAQAWAEHIKANTK</sequence>
<evidence type="ECO:0000313" key="4">
    <source>
        <dbReference type="Proteomes" id="UP000182836"/>
    </source>
</evidence>
<dbReference type="EMBL" id="LGUG01000004">
    <property type="protein sequence ID" value="KON96125.1"/>
    <property type="molecule type" value="Genomic_DNA"/>
</dbReference>